<accession>A0A2N0ZIM4</accession>
<dbReference type="InterPro" id="IPR036249">
    <property type="entry name" value="Thioredoxin-like_sf"/>
</dbReference>
<organism evidence="3 4">
    <name type="scientific">Cytobacillus horneckiae</name>
    <dbReference type="NCBI Taxonomy" id="549687"/>
    <lineage>
        <taxon>Bacteria</taxon>
        <taxon>Bacillati</taxon>
        <taxon>Bacillota</taxon>
        <taxon>Bacilli</taxon>
        <taxon>Bacillales</taxon>
        <taxon>Bacillaceae</taxon>
        <taxon>Cytobacillus</taxon>
    </lineage>
</organism>
<dbReference type="RefSeq" id="WP_066198111.1">
    <property type="nucleotide sequence ID" value="NZ_JARMMB010000001.1"/>
</dbReference>
<comment type="caution">
    <text evidence="3">The sequence shown here is derived from an EMBL/GenBank/DDBJ whole genome shotgun (WGS) entry which is preliminary data.</text>
</comment>
<reference evidence="3 4" key="1">
    <citation type="journal article" date="2010" name="Int. J. Syst. Evol. Microbiol.">
        <title>Bacillus horneckiae sp. nov., isolated from a spacecraft-assembly clean room.</title>
        <authorList>
            <person name="Vaishampayan P."/>
            <person name="Probst A."/>
            <person name="Krishnamurthi S."/>
            <person name="Ghosh S."/>
            <person name="Osman S."/>
            <person name="McDowall A."/>
            <person name="Ruckmani A."/>
            <person name="Mayilraj S."/>
            <person name="Venkateswaran K."/>
        </authorList>
    </citation>
    <scope>NUCLEOTIDE SEQUENCE [LARGE SCALE GENOMIC DNA]</scope>
    <source>
        <strain evidence="4">1PO1SC</strain>
    </source>
</reference>
<dbReference type="CDD" id="cd02966">
    <property type="entry name" value="TlpA_like_family"/>
    <property type="match status" value="1"/>
</dbReference>
<dbReference type="PANTHER" id="PTHR42852">
    <property type="entry name" value="THIOL:DISULFIDE INTERCHANGE PROTEIN DSBE"/>
    <property type="match status" value="1"/>
</dbReference>
<dbReference type="EMBL" id="PISD01000016">
    <property type="protein sequence ID" value="PKG29353.1"/>
    <property type="molecule type" value="Genomic_DNA"/>
</dbReference>
<dbReference type="InterPro" id="IPR013766">
    <property type="entry name" value="Thioredoxin_domain"/>
</dbReference>
<dbReference type="PANTHER" id="PTHR42852:SF1">
    <property type="entry name" value="THIOREDOXIN-LIKE PROTEIN YNEN"/>
    <property type="match status" value="1"/>
</dbReference>
<dbReference type="Gene3D" id="3.40.30.10">
    <property type="entry name" value="Glutaredoxin"/>
    <property type="match status" value="1"/>
</dbReference>
<dbReference type="SUPFAM" id="SSF52833">
    <property type="entry name" value="Thioredoxin-like"/>
    <property type="match status" value="1"/>
</dbReference>
<dbReference type="AlphaFoldDB" id="A0A2N0ZIM4"/>
<keyword evidence="4" id="KW-1185">Reference proteome</keyword>
<dbReference type="GO" id="GO:0016491">
    <property type="term" value="F:oxidoreductase activity"/>
    <property type="evidence" value="ECO:0007669"/>
    <property type="project" value="InterPro"/>
</dbReference>
<dbReference type="InterPro" id="IPR000866">
    <property type="entry name" value="AhpC/TSA"/>
</dbReference>
<evidence type="ECO:0000313" key="4">
    <source>
        <dbReference type="Proteomes" id="UP000233343"/>
    </source>
</evidence>
<dbReference type="PROSITE" id="PS00194">
    <property type="entry name" value="THIOREDOXIN_1"/>
    <property type="match status" value="1"/>
</dbReference>
<protein>
    <submittedName>
        <fullName evidence="3">TlpA family protein disulfide reductase</fullName>
    </submittedName>
</protein>
<dbReference type="GO" id="GO:0016209">
    <property type="term" value="F:antioxidant activity"/>
    <property type="evidence" value="ECO:0007669"/>
    <property type="project" value="InterPro"/>
</dbReference>
<sequence>MLKRIMIIFLFLVVTLPLSYNVHGEEDRLPGLKIGTEAPDFTLKDLSGQSISLSDYRGRKVILNFWATWCPPCKVEMKDFQTFHLQKKDQDIVILAVNIDPKSNVKGYIEKMGITFQVVLDEGDEVNEQYEVFAVPTTYFINENGIIKDKYFSSMPLALLYEKINSMK</sequence>
<dbReference type="Pfam" id="PF00578">
    <property type="entry name" value="AhpC-TSA"/>
    <property type="match status" value="1"/>
</dbReference>
<feature type="domain" description="Thioredoxin" evidence="2">
    <location>
        <begin position="32"/>
        <end position="168"/>
    </location>
</feature>
<proteinExistence type="predicted"/>
<evidence type="ECO:0000313" key="3">
    <source>
        <dbReference type="EMBL" id="PKG29353.1"/>
    </source>
</evidence>
<keyword evidence="1" id="KW-1015">Disulfide bond</keyword>
<dbReference type="PROSITE" id="PS51352">
    <property type="entry name" value="THIOREDOXIN_2"/>
    <property type="match status" value="1"/>
</dbReference>
<evidence type="ECO:0000259" key="2">
    <source>
        <dbReference type="PROSITE" id="PS51352"/>
    </source>
</evidence>
<name>A0A2N0ZIM4_9BACI</name>
<dbReference type="InterPro" id="IPR017937">
    <property type="entry name" value="Thioredoxin_CS"/>
</dbReference>
<dbReference type="InterPro" id="IPR050553">
    <property type="entry name" value="Thioredoxin_ResA/DsbE_sf"/>
</dbReference>
<gene>
    <name evidence="3" type="ORF">CWS20_08770</name>
</gene>
<dbReference type="Proteomes" id="UP000233343">
    <property type="component" value="Unassembled WGS sequence"/>
</dbReference>
<evidence type="ECO:0000256" key="1">
    <source>
        <dbReference type="ARBA" id="ARBA00023157"/>
    </source>
</evidence>